<organism evidence="15 16">
    <name type="scientific">Paraburkholderia terrae</name>
    <dbReference type="NCBI Taxonomy" id="311230"/>
    <lineage>
        <taxon>Bacteria</taxon>
        <taxon>Pseudomonadati</taxon>
        <taxon>Pseudomonadota</taxon>
        <taxon>Betaproteobacteria</taxon>
        <taxon>Burkholderiales</taxon>
        <taxon>Burkholderiaceae</taxon>
        <taxon>Paraburkholderia</taxon>
    </lineage>
</organism>
<evidence type="ECO:0000313" key="16">
    <source>
        <dbReference type="Proteomes" id="UP000243502"/>
    </source>
</evidence>
<dbReference type="GO" id="GO:0009088">
    <property type="term" value="P:threonine biosynthetic process"/>
    <property type="evidence" value="ECO:0007669"/>
    <property type="project" value="UniProtKB-UniRule"/>
</dbReference>
<feature type="modified residue" description="N6-(pyridoxal phosphate)lysine" evidence="12">
    <location>
        <position position="126"/>
    </location>
</feature>
<name>A0A2I8EJQ9_9BURK</name>
<dbReference type="GO" id="GO:0004795">
    <property type="term" value="F:threonine synthase activity"/>
    <property type="evidence" value="ECO:0007669"/>
    <property type="project" value="UniProtKB-UniRule"/>
</dbReference>
<dbReference type="EC" id="4.2.3.1" evidence="4 11"/>
<dbReference type="Pfam" id="PF14821">
    <property type="entry name" value="Thr_synth_N"/>
    <property type="match status" value="1"/>
</dbReference>
<dbReference type="PROSITE" id="PS00165">
    <property type="entry name" value="DEHYDRATASE_SER_THR"/>
    <property type="match status" value="1"/>
</dbReference>
<dbReference type="PANTHER" id="PTHR42690:SF1">
    <property type="entry name" value="THREONINE SYNTHASE-LIKE 2"/>
    <property type="match status" value="1"/>
</dbReference>
<dbReference type="InterPro" id="IPR036052">
    <property type="entry name" value="TrpB-like_PALP_sf"/>
</dbReference>
<keyword evidence="6" id="KW-0028">Amino-acid biosynthesis</keyword>
<keyword evidence="7" id="KW-0791">Threonine biosynthesis</keyword>
<proteinExistence type="inferred from homology"/>
<dbReference type="Pfam" id="PF00291">
    <property type="entry name" value="PALP"/>
    <property type="match status" value="1"/>
</dbReference>
<protein>
    <recommendedName>
        <fullName evidence="5 11">Threonine synthase</fullName>
        <ecNumber evidence="4 11">4.2.3.1</ecNumber>
    </recommendedName>
</protein>
<dbReference type="Proteomes" id="UP000243502">
    <property type="component" value="Chromosome 1"/>
</dbReference>
<dbReference type="Gene3D" id="3.40.50.1100">
    <property type="match status" value="2"/>
</dbReference>
<evidence type="ECO:0000259" key="14">
    <source>
        <dbReference type="Pfam" id="PF14821"/>
    </source>
</evidence>
<dbReference type="InterPro" id="IPR001926">
    <property type="entry name" value="TrpB-like_PALP"/>
</dbReference>
<gene>
    <name evidence="15" type="ORF">C2L65_08685</name>
</gene>
<reference evidence="15 16" key="1">
    <citation type="submission" date="2018-01" db="EMBL/GenBank/DDBJ databases">
        <title>Species boundaries and ecological features among Paraburkholderia terrae DSMZ17804T, P. hospita DSMZ17164T and P. caribensis DSMZ13236T.</title>
        <authorList>
            <person name="Pratama A.A."/>
        </authorList>
    </citation>
    <scope>NUCLEOTIDE SEQUENCE [LARGE SCALE GENOMIC DNA]</scope>
    <source>
        <strain evidence="15 16">DSM 17804</strain>
    </source>
</reference>
<evidence type="ECO:0000256" key="6">
    <source>
        <dbReference type="ARBA" id="ARBA00022605"/>
    </source>
</evidence>
<sequence>MNYISTRGAGIGERHTFSDILLGGLAKDGGLYLPNEYPKVSADELARWRALPYADLAFEILRKFSDDIPDEDLRELTRRTYTAQVYCNVRDEENAAQITPLKTLGVEGGTPLSLLELSNGPTLAFKDMAMQLLGNLFEYTLAKHGQTLNILGATSGDTGSAAEYAMRGKKGIRVFMLSPHKKMSAFQTAQMYSLQDPNIFNIAIEGVFDDCQDIVKAVSNDHAFKAQQKIGTVNSINWARVVAQVVYYFKGYFAATRSNDERVSFTVPSGNFGNVCAGHIARMMGLPVEKLVVATNENDVLDEFFRTGIYRVRKSSETYHTSSPSMDISKASNFERFVFDLLGRDPKRVLQLFRDVEEKGGFDLQASGDFARVQEFGFVSGRSSHDDRVDTIRDVFEQYDTMIDTHTADGVKVAREHLQAGIPMIVLETAQPIKFGETIREALEREPERPAAFSGIEDLPQRFEVLGNDAERVKEFVAERTR</sequence>
<dbReference type="InterPro" id="IPR004450">
    <property type="entry name" value="Thr_synthase-like"/>
</dbReference>
<dbReference type="KEGG" id="pter:C2L65_08685"/>
<comment type="catalytic activity">
    <reaction evidence="10">
        <text>O-phospho-L-homoserine + H2O = L-threonine + phosphate</text>
        <dbReference type="Rhea" id="RHEA:10840"/>
        <dbReference type="ChEBI" id="CHEBI:15377"/>
        <dbReference type="ChEBI" id="CHEBI:43474"/>
        <dbReference type="ChEBI" id="CHEBI:57590"/>
        <dbReference type="ChEBI" id="CHEBI:57926"/>
        <dbReference type="EC" id="4.2.3.1"/>
    </reaction>
</comment>
<dbReference type="InterPro" id="IPR029144">
    <property type="entry name" value="Thr_synth_N"/>
</dbReference>
<comment type="similarity">
    <text evidence="3">Belongs to the threonine synthase family.</text>
</comment>
<dbReference type="AlphaFoldDB" id="A0A2I8EJQ9"/>
<accession>A0A2I8EJQ9</accession>
<comment type="pathway">
    <text evidence="2">Amino-acid biosynthesis; L-threonine biosynthesis; L-threonine from L-aspartate: step 5/5.</text>
</comment>
<keyword evidence="8 12" id="KW-0663">Pyridoxal phosphate</keyword>
<dbReference type="Pfam" id="PF24857">
    <property type="entry name" value="THR4_C"/>
    <property type="match status" value="1"/>
</dbReference>
<dbReference type="OrthoDB" id="9763107at2"/>
<evidence type="ECO:0000256" key="10">
    <source>
        <dbReference type="ARBA" id="ARBA00049144"/>
    </source>
</evidence>
<evidence type="ECO:0000256" key="5">
    <source>
        <dbReference type="ARBA" id="ARBA00018679"/>
    </source>
</evidence>
<dbReference type="GO" id="GO:0030170">
    <property type="term" value="F:pyridoxal phosphate binding"/>
    <property type="evidence" value="ECO:0007669"/>
    <property type="project" value="InterPro"/>
</dbReference>
<dbReference type="InterPro" id="IPR000634">
    <property type="entry name" value="Ser/Thr_deHydtase_PyrdxlP-BS"/>
</dbReference>
<feature type="domain" description="Tryptophan synthase beta chain-like PALP" evidence="13">
    <location>
        <begin position="98"/>
        <end position="348"/>
    </location>
</feature>
<keyword evidence="9" id="KW-0456">Lyase</keyword>
<dbReference type="EMBL" id="CP026111">
    <property type="protein sequence ID" value="AUT59658.1"/>
    <property type="molecule type" value="Genomic_DNA"/>
</dbReference>
<dbReference type="InterPro" id="IPR037158">
    <property type="entry name" value="Thr_synth_N_sf"/>
</dbReference>
<evidence type="ECO:0000256" key="12">
    <source>
        <dbReference type="PIRSR" id="PIRSR604450-51"/>
    </source>
</evidence>
<evidence type="ECO:0000256" key="11">
    <source>
        <dbReference type="NCBIfam" id="TIGR00260"/>
    </source>
</evidence>
<evidence type="ECO:0000256" key="1">
    <source>
        <dbReference type="ARBA" id="ARBA00001933"/>
    </source>
</evidence>
<dbReference type="NCBIfam" id="TIGR00260">
    <property type="entry name" value="thrC"/>
    <property type="match status" value="1"/>
</dbReference>
<evidence type="ECO:0000256" key="9">
    <source>
        <dbReference type="ARBA" id="ARBA00023239"/>
    </source>
</evidence>
<dbReference type="InterPro" id="IPR051166">
    <property type="entry name" value="Threonine_Synthase"/>
</dbReference>
<evidence type="ECO:0000256" key="7">
    <source>
        <dbReference type="ARBA" id="ARBA00022697"/>
    </source>
</evidence>
<evidence type="ECO:0000256" key="3">
    <source>
        <dbReference type="ARBA" id="ARBA00005517"/>
    </source>
</evidence>
<evidence type="ECO:0000313" key="15">
    <source>
        <dbReference type="EMBL" id="AUT59658.1"/>
    </source>
</evidence>
<dbReference type="Gene3D" id="3.90.1380.10">
    <property type="entry name" value="Threonine synthase, N-terminal domain"/>
    <property type="match status" value="1"/>
</dbReference>
<dbReference type="CDD" id="cd01560">
    <property type="entry name" value="Thr-synth_2"/>
    <property type="match status" value="1"/>
</dbReference>
<comment type="cofactor">
    <cofactor evidence="1 12">
        <name>pyridoxal 5'-phosphate</name>
        <dbReference type="ChEBI" id="CHEBI:597326"/>
    </cofactor>
</comment>
<dbReference type="UniPathway" id="UPA00050">
    <property type="reaction ID" value="UER00065"/>
</dbReference>
<feature type="domain" description="Threonine synthase N-terminal" evidence="14">
    <location>
        <begin position="2"/>
        <end position="81"/>
    </location>
</feature>
<dbReference type="RefSeq" id="WP_042310214.1">
    <property type="nucleotide sequence ID" value="NZ_AP025256.1"/>
</dbReference>
<evidence type="ECO:0000256" key="8">
    <source>
        <dbReference type="ARBA" id="ARBA00022898"/>
    </source>
</evidence>
<evidence type="ECO:0000259" key="13">
    <source>
        <dbReference type="Pfam" id="PF00291"/>
    </source>
</evidence>
<dbReference type="PANTHER" id="PTHR42690">
    <property type="entry name" value="THREONINE SYNTHASE FAMILY MEMBER"/>
    <property type="match status" value="1"/>
</dbReference>
<dbReference type="SUPFAM" id="SSF53686">
    <property type="entry name" value="Tryptophan synthase beta subunit-like PLP-dependent enzymes"/>
    <property type="match status" value="1"/>
</dbReference>
<evidence type="ECO:0000256" key="2">
    <source>
        <dbReference type="ARBA" id="ARBA00004979"/>
    </source>
</evidence>
<evidence type="ECO:0000256" key="4">
    <source>
        <dbReference type="ARBA" id="ARBA00013028"/>
    </source>
</evidence>